<name>A0A835CH53_9FABA</name>
<dbReference type="EMBL" id="JAAIUW010000002">
    <property type="protein sequence ID" value="KAF7841994.1"/>
    <property type="molecule type" value="Genomic_DNA"/>
</dbReference>
<gene>
    <name evidence="1" type="ORF">G2W53_004292</name>
</gene>
<reference evidence="1" key="1">
    <citation type="submission" date="2020-09" db="EMBL/GenBank/DDBJ databases">
        <title>Genome-Enabled Discovery of Anthraquinone Biosynthesis in Senna tora.</title>
        <authorList>
            <person name="Kang S.-H."/>
            <person name="Pandey R.P."/>
            <person name="Lee C.-M."/>
            <person name="Sim J.-S."/>
            <person name="Jeong J.-T."/>
            <person name="Choi B.-S."/>
            <person name="Jung M."/>
            <person name="Ginzburg D."/>
            <person name="Zhao K."/>
            <person name="Won S.Y."/>
            <person name="Oh T.-J."/>
            <person name="Yu Y."/>
            <person name="Kim N.-H."/>
            <person name="Lee O.R."/>
            <person name="Lee T.-H."/>
            <person name="Bashyal P."/>
            <person name="Kim T.-S."/>
            <person name="Lee W.-H."/>
            <person name="Kawkins C."/>
            <person name="Kim C.-K."/>
            <person name="Kim J.S."/>
            <person name="Ahn B.O."/>
            <person name="Rhee S.Y."/>
            <person name="Sohng J.K."/>
        </authorList>
    </citation>
    <scope>NUCLEOTIDE SEQUENCE</scope>
    <source>
        <tissue evidence="1">Leaf</tissue>
    </source>
</reference>
<comment type="caution">
    <text evidence="1">The sequence shown here is derived from an EMBL/GenBank/DDBJ whole genome shotgun (WGS) entry which is preliminary data.</text>
</comment>
<sequence length="59" mass="6660">MVPPSFELSIQFFFTHFSQPPKHCRSFAGISQPLKNGDASEGLSHHLLHLFYIFAIVGE</sequence>
<dbReference type="AlphaFoldDB" id="A0A835CH53"/>
<dbReference type="Proteomes" id="UP000634136">
    <property type="component" value="Unassembled WGS sequence"/>
</dbReference>
<proteinExistence type="predicted"/>
<evidence type="ECO:0000313" key="1">
    <source>
        <dbReference type="EMBL" id="KAF7841994.1"/>
    </source>
</evidence>
<protein>
    <submittedName>
        <fullName evidence="1">Uncharacterized protein</fullName>
    </submittedName>
</protein>
<evidence type="ECO:0000313" key="2">
    <source>
        <dbReference type="Proteomes" id="UP000634136"/>
    </source>
</evidence>
<organism evidence="1 2">
    <name type="scientific">Senna tora</name>
    <dbReference type="NCBI Taxonomy" id="362788"/>
    <lineage>
        <taxon>Eukaryota</taxon>
        <taxon>Viridiplantae</taxon>
        <taxon>Streptophyta</taxon>
        <taxon>Embryophyta</taxon>
        <taxon>Tracheophyta</taxon>
        <taxon>Spermatophyta</taxon>
        <taxon>Magnoliopsida</taxon>
        <taxon>eudicotyledons</taxon>
        <taxon>Gunneridae</taxon>
        <taxon>Pentapetalae</taxon>
        <taxon>rosids</taxon>
        <taxon>fabids</taxon>
        <taxon>Fabales</taxon>
        <taxon>Fabaceae</taxon>
        <taxon>Caesalpinioideae</taxon>
        <taxon>Cassia clade</taxon>
        <taxon>Senna</taxon>
    </lineage>
</organism>
<accession>A0A835CH53</accession>
<keyword evidence="2" id="KW-1185">Reference proteome</keyword>